<dbReference type="Proteomes" id="UP000034923">
    <property type="component" value="Unassembled WGS sequence"/>
</dbReference>
<gene>
    <name evidence="1" type="ORF">UR70_C0007G0016</name>
</gene>
<name>A0A0G0C8J1_9BACT</name>
<protein>
    <submittedName>
        <fullName evidence="1">Uncharacterized protein</fullName>
    </submittedName>
</protein>
<evidence type="ECO:0000313" key="1">
    <source>
        <dbReference type="EMBL" id="KKP72481.1"/>
    </source>
</evidence>
<evidence type="ECO:0000313" key="2">
    <source>
        <dbReference type="Proteomes" id="UP000034923"/>
    </source>
</evidence>
<reference evidence="1 2" key="1">
    <citation type="journal article" date="2015" name="Nature">
        <title>rRNA introns, odd ribosomes, and small enigmatic genomes across a large radiation of phyla.</title>
        <authorList>
            <person name="Brown C.T."/>
            <person name="Hug L.A."/>
            <person name="Thomas B.C."/>
            <person name="Sharon I."/>
            <person name="Castelle C.J."/>
            <person name="Singh A."/>
            <person name="Wilkins M.J."/>
            <person name="Williams K.H."/>
            <person name="Banfield J.F."/>
        </authorList>
    </citation>
    <scope>NUCLEOTIDE SEQUENCE [LARGE SCALE GENOMIC DNA]</scope>
</reference>
<comment type="caution">
    <text evidence="1">The sequence shown here is derived from an EMBL/GenBank/DDBJ whole genome shotgun (WGS) entry which is preliminary data.</text>
</comment>
<accession>A0A0G0C8J1</accession>
<organism evidence="1 2">
    <name type="scientific">Candidatus Nomurabacteria bacterium GW2011_GWB1_35_20</name>
    <dbReference type="NCBI Taxonomy" id="1618740"/>
    <lineage>
        <taxon>Bacteria</taxon>
        <taxon>Candidatus Nomuraibacteriota</taxon>
    </lineage>
</organism>
<proteinExistence type="predicted"/>
<dbReference type="EMBL" id="LBQE01000007">
    <property type="protein sequence ID" value="KKP72481.1"/>
    <property type="molecule type" value="Genomic_DNA"/>
</dbReference>
<sequence>MNNKCPKCKEKDKELFPCPVLPKQWYHGAGEVVWLCRDCIVLLEKQFPLETVLSVIGCTERFQKFLTYQSYSQ</sequence>
<dbReference type="AlphaFoldDB" id="A0A0G0C8J1"/>